<dbReference type="InterPro" id="IPR036388">
    <property type="entry name" value="WH-like_DNA-bd_sf"/>
</dbReference>
<dbReference type="SUPFAM" id="SSF48008">
    <property type="entry name" value="GntR ligand-binding domain-like"/>
    <property type="match status" value="1"/>
</dbReference>
<sequence>MTDELARRSRLDPLHERLASRLREEIIKGWRPPGTALGEVEVAAEFGVSRNPVREAVRVLEAEGFLVSRPGRGVIVARIDEDEARGILEVRANLETLIARSAAERRTEDQLAQLHRVMAAAEDAMTQGRLDELPALNSEFHDLLAQASGNQVARRIIAGLMMKVAWMYSIDVGNRAPASWCEHGDLLKAIEAGDVEGADQLMCVHIANATADFSLKYRRDPIEGLR</sequence>
<dbReference type="AlphaFoldDB" id="A0A5S9PVB7"/>
<dbReference type="Gene3D" id="1.20.120.530">
    <property type="entry name" value="GntR ligand-binding domain-like"/>
    <property type="match status" value="1"/>
</dbReference>
<dbReference type="GO" id="GO:0003700">
    <property type="term" value="F:DNA-binding transcription factor activity"/>
    <property type="evidence" value="ECO:0007669"/>
    <property type="project" value="InterPro"/>
</dbReference>
<feature type="domain" description="HTH gntR-type" evidence="4">
    <location>
        <begin position="12"/>
        <end position="79"/>
    </location>
</feature>
<dbReference type="SUPFAM" id="SSF46785">
    <property type="entry name" value="Winged helix' DNA-binding domain"/>
    <property type="match status" value="1"/>
</dbReference>
<evidence type="ECO:0000259" key="4">
    <source>
        <dbReference type="PROSITE" id="PS50949"/>
    </source>
</evidence>
<evidence type="ECO:0000256" key="1">
    <source>
        <dbReference type="ARBA" id="ARBA00023015"/>
    </source>
</evidence>
<dbReference type="Gene3D" id="1.10.10.10">
    <property type="entry name" value="Winged helix-like DNA-binding domain superfamily/Winged helix DNA-binding domain"/>
    <property type="match status" value="1"/>
</dbReference>
<keyword evidence="6" id="KW-1185">Reference proteome</keyword>
<evidence type="ECO:0000313" key="6">
    <source>
        <dbReference type="Proteomes" id="UP000430146"/>
    </source>
</evidence>
<accession>A0A5S9PVB7</accession>
<dbReference type="InterPro" id="IPR008920">
    <property type="entry name" value="TF_FadR/GntR_C"/>
</dbReference>
<dbReference type="PROSITE" id="PS50949">
    <property type="entry name" value="HTH_GNTR"/>
    <property type="match status" value="1"/>
</dbReference>
<keyword evidence="1" id="KW-0805">Transcription regulation</keyword>
<name>A0A5S9PVB7_MYCVN</name>
<dbReference type="Proteomes" id="UP000430146">
    <property type="component" value="Unassembled WGS sequence"/>
</dbReference>
<dbReference type="SMART" id="SM00895">
    <property type="entry name" value="FCD"/>
    <property type="match status" value="1"/>
</dbReference>
<dbReference type="Pfam" id="PF07729">
    <property type="entry name" value="FCD"/>
    <property type="match status" value="1"/>
</dbReference>
<dbReference type="InterPro" id="IPR036390">
    <property type="entry name" value="WH_DNA-bd_sf"/>
</dbReference>
<reference evidence="5 6" key="1">
    <citation type="submission" date="2019-11" db="EMBL/GenBank/DDBJ databases">
        <authorList>
            <person name="Holert J."/>
        </authorList>
    </citation>
    <scope>NUCLEOTIDE SEQUENCE [LARGE SCALE GENOMIC DNA]</scope>
    <source>
        <strain evidence="5">BC8_1</strain>
    </source>
</reference>
<evidence type="ECO:0000256" key="2">
    <source>
        <dbReference type="ARBA" id="ARBA00023125"/>
    </source>
</evidence>
<evidence type="ECO:0000313" key="5">
    <source>
        <dbReference type="EMBL" id="CAA0108352.1"/>
    </source>
</evidence>
<dbReference type="PANTHER" id="PTHR43537:SF24">
    <property type="entry name" value="GLUCONATE OPERON TRANSCRIPTIONAL REPRESSOR"/>
    <property type="match status" value="1"/>
</dbReference>
<gene>
    <name evidence="5" type="primary">rspR_1</name>
    <name evidence="5" type="ORF">AELLOGFF_00578</name>
</gene>
<dbReference type="InterPro" id="IPR011711">
    <property type="entry name" value="GntR_C"/>
</dbReference>
<organism evidence="5 6">
    <name type="scientific">Mycolicibacterium vanbaalenii</name>
    <name type="common">Mycobacterium vanbaalenii</name>
    <dbReference type="NCBI Taxonomy" id="110539"/>
    <lineage>
        <taxon>Bacteria</taxon>
        <taxon>Bacillati</taxon>
        <taxon>Actinomycetota</taxon>
        <taxon>Actinomycetes</taxon>
        <taxon>Mycobacteriales</taxon>
        <taxon>Mycobacteriaceae</taxon>
        <taxon>Mycolicibacterium</taxon>
    </lineage>
</organism>
<dbReference type="EMBL" id="CACSIP010000012">
    <property type="protein sequence ID" value="CAA0108352.1"/>
    <property type="molecule type" value="Genomic_DNA"/>
</dbReference>
<dbReference type="CDD" id="cd07377">
    <property type="entry name" value="WHTH_GntR"/>
    <property type="match status" value="1"/>
</dbReference>
<dbReference type="GO" id="GO:0003677">
    <property type="term" value="F:DNA binding"/>
    <property type="evidence" value="ECO:0007669"/>
    <property type="project" value="UniProtKB-KW"/>
</dbReference>
<protein>
    <submittedName>
        <fullName evidence="5">HTH-type transcriptional repressor RspR</fullName>
    </submittedName>
</protein>
<keyword evidence="2" id="KW-0238">DNA-binding</keyword>
<evidence type="ECO:0000256" key="3">
    <source>
        <dbReference type="ARBA" id="ARBA00023163"/>
    </source>
</evidence>
<proteinExistence type="predicted"/>
<dbReference type="InterPro" id="IPR000524">
    <property type="entry name" value="Tscrpt_reg_HTH_GntR"/>
</dbReference>
<dbReference type="Pfam" id="PF00392">
    <property type="entry name" value="GntR"/>
    <property type="match status" value="1"/>
</dbReference>
<dbReference type="PRINTS" id="PR00035">
    <property type="entry name" value="HTHGNTR"/>
</dbReference>
<dbReference type="PANTHER" id="PTHR43537">
    <property type="entry name" value="TRANSCRIPTIONAL REGULATOR, GNTR FAMILY"/>
    <property type="match status" value="1"/>
</dbReference>
<keyword evidence="3" id="KW-0804">Transcription</keyword>
<dbReference type="SMART" id="SM00345">
    <property type="entry name" value="HTH_GNTR"/>
    <property type="match status" value="1"/>
</dbReference>